<evidence type="ECO:0000256" key="1">
    <source>
        <dbReference type="SAM" id="Phobius"/>
    </source>
</evidence>
<accession>X0Z9Y0</accession>
<feature type="non-terminal residue" evidence="2">
    <location>
        <position position="1"/>
    </location>
</feature>
<comment type="caution">
    <text evidence="2">The sequence shown here is derived from an EMBL/GenBank/DDBJ whole genome shotgun (WGS) entry which is preliminary data.</text>
</comment>
<feature type="transmembrane region" description="Helical" evidence="1">
    <location>
        <begin position="12"/>
        <end position="30"/>
    </location>
</feature>
<keyword evidence="1" id="KW-0812">Transmembrane</keyword>
<evidence type="ECO:0000313" key="2">
    <source>
        <dbReference type="EMBL" id="GAG57198.1"/>
    </source>
</evidence>
<dbReference type="EMBL" id="BART01006063">
    <property type="protein sequence ID" value="GAG57198.1"/>
    <property type="molecule type" value="Genomic_DNA"/>
</dbReference>
<feature type="transmembrane region" description="Helical" evidence="1">
    <location>
        <begin position="42"/>
        <end position="60"/>
    </location>
</feature>
<proteinExistence type="predicted"/>
<keyword evidence="1" id="KW-0472">Membrane</keyword>
<gene>
    <name evidence="2" type="ORF">S01H4_13786</name>
</gene>
<keyword evidence="1" id="KW-1133">Transmembrane helix</keyword>
<dbReference type="AlphaFoldDB" id="X0Z9Y0"/>
<sequence>YAIVILNIGAAWYYKSAVSRIVVVFQAFMLPVTASGSFDTLILTYASAFIAFLWVIIVIIEKI</sequence>
<protein>
    <recommendedName>
        <fullName evidence="3">Yip1 domain-containing protein</fullName>
    </recommendedName>
</protein>
<name>X0Z9Y0_9ZZZZ</name>
<reference evidence="2" key="1">
    <citation type="journal article" date="2014" name="Front. Microbiol.">
        <title>High frequency of phylogenetically diverse reductive dehalogenase-homologous genes in deep subseafloor sedimentary metagenomes.</title>
        <authorList>
            <person name="Kawai M."/>
            <person name="Futagami T."/>
            <person name="Toyoda A."/>
            <person name="Takaki Y."/>
            <person name="Nishi S."/>
            <person name="Hori S."/>
            <person name="Arai W."/>
            <person name="Tsubouchi T."/>
            <person name="Morono Y."/>
            <person name="Uchiyama I."/>
            <person name="Ito T."/>
            <person name="Fujiyama A."/>
            <person name="Inagaki F."/>
            <person name="Takami H."/>
        </authorList>
    </citation>
    <scope>NUCLEOTIDE SEQUENCE</scope>
    <source>
        <strain evidence="2">Expedition CK06-06</strain>
    </source>
</reference>
<organism evidence="2">
    <name type="scientific">marine sediment metagenome</name>
    <dbReference type="NCBI Taxonomy" id="412755"/>
    <lineage>
        <taxon>unclassified sequences</taxon>
        <taxon>metagenomes</taxon>
        <taxon>ecological metagenomes</taxon>
    </lineage>
</organism>
<evidence type="ECO:0008006" key="3">
    <source>
        <dbReference type="Google" id="ProtNLM"/>
    </source>
</evidence>